<keyword evidence="2" id="KW-0813">Transport</keyword>
<dbReference type="SUPFAM" id="SSF161070">
    <property type="entry name" value="SNF-like"/>
    <property type="match status" value="1"/>
</dbReference>
<dbReference type="GO" id="GO:0016020">
    <property type="term" value="C:membrane"/>
    <property type="evidence" value="ECO:0007669"/>
    <property type="project" value="UniProtKB-SubCell"/>
</dbReference>
<feature type="transmembrane region" description="Helical" evidence="6">
    <location>
        <begin position="110"/>
        <end position="131"/>
    </location>
</feature>
<evidence type="ECO:0000256" key="1">
    <source>
        <dbReference type="ARBA" id="ARBA00004141"/>
    </source>
</evidence>
<evidence type="ECO:0000313" key="7">
    <source>
        <dbReference type="EMBL" id="ASJ08948.1"/>
    </source>
</evidence>
<dbReference type="KEGG" id="tsl:A3L11_06800"/>
<keyword evidence="4 6" id="KW-1133">Transmembrane helix</keyword>
<organism evidence="7 8">
    <name type="scientific">Thermococcus siculi</name>
    <dbReference type="NCBI Taxonomy" id="72803"/>
    <lineage>
        <taxon>Archaea</taxon>
        <taxon>Methanobacteriati</taxon>
        <taxon>Methanobacteriota</taxon>
        <taxon>Thermococci</taxon>
        <taxon>Thermococcales</taxon>
        <taxon>Thermococcaceae</taxon>
        <taxon>Thermococcus</taxon>
    </lineage>
</organism>
<dbReference type="EMBL" id="CP015103">
    <property type="protein sequence ID" value="ASJ08948.1"/>
    <property type="molecule type" value="Genomic_DNA"/>
</dbReference>
<feature type="transmembrane region" description="Helical" evidence="6">
    <location>
        <begin position="76"/>
        <end position="98"/>
    </location>
</feature>
<reference evidence="7 8" key="1">
    <citation type="submission" date="2016-04" db="EMBL/GenBank/DDBJ databases">
        <title>Complete genome sequence of Thermococcus siculi type strain RG-20.</title>
        <authorList>
            <person name="Oger P.M."/>
        </authorList>
    </citation>
    <scope>NUCLEOTIDE SEQUENCE [LARGE SCALE GENOMIC DNA]</scope>
    <source>
        <strain evidence="7 8">RG-20</strain>
    </source>
</reference>
<dbReference type="NCBIfam" id="NF037979">
    <property type="entry name" value="Na_transp"/>
    <property type="match status" value="1"/>
</dbReference>
<evidence type="ECO:0000256" key="3">
    <source>
        <dbReference type="ARBA" id="ARBA00022692"/>
    </source>
</evidence>
<feature type="transmembrane region" description="Helical" evidence="6">
    <location>
        <begin position="378"/>
        <end position="398"/>
    </location>
</feature>
<sequence length="460" mass="50315">MRKISFLMAFLITGYILGIWNFLVLPKYYITFGLKGFLISLVPMLIAMFLIYSEAESTKKTRYLIYELFFKIARTPALMFTLLMFLMIMLGVTTYYSAYSLVFIVGGGGVPYELAFIVGTILLGMVLLMLAKGRTLEFISVVSILFVLFAITSAFLIKGQAVSGVTSQQAIQYMERAVSSITSFELPLTAKGVLYLIVSTFISFGLGAGVYYVIGSFTPEELDLKKVLAAVFVLQIILSFAAAFTVAYSLGAAYEGFQKAYQNPNIPAEEAMKLFAKFTDLNEYVTNSEKSPMDSIEVFYSIPQILKGNVPNDMSLITLLMLSLYLAGLTTIIVLIEMGSQILSEVMQFGRSQSLGFVALIGMVIGGSMVIADIRTMFVVVPFAVGALVAAVEAYPLLSSELTHNKPTAAGIILLLIVTGLVTLYYSFSAPSTTVKIGALLGLILFVPILMNSMLLKSRR</sequence>
<proteinExistence type="predicted"/>
<evidence type="ECO:0000256" key="6">
    <source>
        <dbReference type="SAM" id="Phobius"/>
    </source>
</evidence>
<feature type="transmembrane region" description="Helical" evidence="6">
    <location>
        <begin position="193"/>
        <end position="215"/>
    </location>
</feature>
<dbReference type="InterPro" id="IPR037272">
    <property type="entry name" value="SNS_sf"/>
</dbReference>
<evidence type="ECO:0000256" key="5">
    <source>
        <dbReference type="ARBA" id="ARBA00023136"/>
    </source>
</evidence>
<dbReference type="Proteomes" id="UP000250125">
    <property type="component" value="Chromosome"/>
</dbReference>
<feature type="transmembrane region" description="Helical" evidence="6">
    <location>
        <begin position="227"/>
        <end position="250"/>
    </location>
</feature>
<dbReference type="PROSITE" id="PS50267">
    <property type="entry name" value="NA_NEUROTRAN_SYMP_3"/>
    <property type="match status" value="1"/>
</dbReference>
<dbReference type="InterPro" id="IPR000175">
    <property type="entry name" value="Na/ntran_symport"/>
</dbReference>
<keyword evidence="8" id="KW-1185">Reference proteome</keyword>
<dbReference type="AlphaFoldDB" id="A0A2Z2MMB6"/>
<feature type="transmembrane region" description="Helical" evidence="6">
    <location>
        <begin position="434"/>
        <end position="456"/>
    </location>
</feature>
<evidence type="ECO:0000256" key="2">
    <source>
        <dbReference type="ARBA" id="ARBA00022448"/>
    </source>
</evidence>
<evidence type="ECO:0000313" key="8">
    <source>
        <dbReference type="Proteomes" id="UP000250125"/>
    </source>
</evidence>
<feature type="transmembrane region" description="Helical" evidence="6">
    <location>
        <begin position="355"/>
        <end position="372"/>
    </location>
</feature>
<keyword evidence="5 6" id="KW-0472">Membrane</keyword>
<gene>
    <name evidence="7" type="ORF">A3L11_06800</name>
</gene>
<dbReference type="OrthoDB" id="86283at2157"/>
<feature type="transmembrane region" description="Helical" evidence="6">
    <location>
        <begin position="410"/>
        <end position="428"/>
    </location>
</feature>
<keyword evidence="3 6" id="KW-0812">Transmembrane</keyword>
<protein>
    <submittedName>
        <fullName evidence="7">Uncharacterized protein</fullName>
    </submittedName>
</protein>
<dbReference type="GeneID" id="33317932"/>
<accession>A0A2Z2MMB6</accession>
<comment type="subcellular location">
    <subcellularLocation>
        <location evidence="1">Membrane</location>
        <topology evidence="1">Multi-pass membrane protein</topology>
    </subcellularLocation>
</comment>
<dbReference type="RefSeq" id="WP_088856184.1">
    <property type="nucleotide sequence ID" value="NZ_CP015103.1"/>
</dbReference>
<feature type="transmembrane region" description="Helical" evidence="6">
    <location>
        <begin position="316"/>
        <end position="335"/>
    </location>
</feature>
<feature type="transmembrane region" description="Helical" evidence="6">
    <location>
        <begin position="7"/>
        <end position="30"/>
    </location>
</feature>
<feature type="transmembrane region" description="Helical" evidence="6">
    <location>
        <begin position="36"/>
        <end position="55"/>
    </location>
</feature>
<feature type="transmembrane region" description="Helical" evidence="6">
    <location>
        <begin position="138"/>
        <end position="157"/>
    </location>
</feature>
<evidence type="ECO:0000256" key="4">
    <source>
        <dbReference type="ARBA" id="ARBA00022989"/>
    </source>
</evidence>
<name>A0A2Z2MMB6_9EURY</name>